<comment type="cofactor">
    <cofactor evidence="1">
        <name>Fe cation</name>
        <dbReference type="ChEBI" id="CHEBI:24875"/>
    </cofactor>
</comment>
<organism evidence="22 23">
    <name type="scientific">Mycobacterium vicinigordonae</name>
    <dbReference type="NCBI Taxonomy" id="1719132"/>
    <lineage>
        <taxon>Bacteria</taxon>
        <taxon>Bacillati</taxon>
        <taxon>Actinomycetota</taxon>
        <taxon>Actinomycetes</taxon>
        <taxon>Mycobacteriales</taxon>
        <taxon>Mycobacteriaceae</taxon>
        <taxon>Mycobacterium</taxon>
    </lineage>
</organism>
<dbReference type="Gene3D" id="3.90.380.10">
    <property type="entry name" value="Naphthalene 1,2-dioxygenase Alpha Subunit, Chain A, domain 1"/>
    <property type="match status" value="1"/>
</dbReference>
<dbReference type="KEGG" id="mgor:H0P51_23630"/>
<evidence type="ECO:0000256" key="13">
    <source>
        <dbReference type="ARBA" id="ARBA00023221"/>
    </source>
</evidence>
<comment type="catalytic activity">
    <reaction evidence="20">
        <text>cholesterol + NADPH + O2 + H(+) = 7-dehydrocholesterol + NADP(+) + 2 H2O</text>
        <dbReference type="Rhea" id="RHEA:45024"/>
        <dbReference type="ChEBI" id="CHEBI:15377"/>
        <dbReference type="ChEBI" id="CHEBI:15378"/>
        <dbReference type="ChEBI" id="CHEBI:15379"/>
        <dbReference type="ChEBI" id="CHEBI:16113"/>
        <dbReference type="ChEBI" id="CHEBI:17759"/>
        <dbReference type="ChEBI" id="CHEBI:57783"/>
        <dbReference type="ChEBI" id="CHEBI:58349"/>
        <dbReference type="EC" id="1.14.19.21"/>
    </reaction>
    <physiologicalReaction direction="left-to-right" evidence="20">
        <dbReference type="Rhea" id="RHEA:45025"/>
    </physiologicalReaction>
</comment>
<dbReference type="GO" id="GO:0004497">
    <property type="term" value="F:monooxygenase activity"/>
    <property type="evidence" value="ECO:0007669"/>
    <property type="project" value="UniProtKB-ARBA"/>
</dbReference>
<keyword evidence="5" id="KW-0001">2Fe-2S</keyword>
<dbReference type="Gene3D" id="2.102.10.10">
    <property type="entry name" value="Rieske [2Fe-2S] iron-sulphur domain"/>
    <property type="match status" value="1"/>
</dbReference>
<reference evidence="23" key="3">
    <citation type="submission" date="2023-07" db="EMBL/GenBank/DDBJ databases">
        <title>Description of Mycobacterium gordonae subsp. intergordonae subsp.nov. and Mycobacterium gordonae subsp. gordonae subsp. nov.</title>
        <authorList>
            <person name="Huang H."/>
        </authorList>
    </citation>
    <scope>NUCLEOTIDE SEQUENCE [LARGE SCALE GENOMIC DNA]</scope>
    <source>
        <strain evidence="23">24</strain>
    </source>
</reference>
<dbReference type="InterPro" id="IPR017941">
    <property type="entry name" value="Rieske_2Fe-2S"/>
</dbReference>
<evidence type="ECO:0000256" key="1">
    <source>
        <dbReference type="ARBA" id="ARBA00001962"/>
    </source>
</evidence>
<keyword evidence="10" id="KW-0408">Iron</keyword>
<dbReference type="InterPro" id="IPR045605">
    <property type="entry name" value="KshA-like_C"/>
</dbReference>
<dbReference type="GO" id="GO:0005737">
    <property type="term" value="C:cytoplasm"/>
    <property type="evidence" value="ECO:0007669"/>
    <property type="project" value="TreeGrafter"/>
</dbReference>
<comment type="catalytic activity">
    <reaction evidence="19">
        <text>cholesterol + NADH + O2 + H(+) = 7-dehydrocholesterol + NAD(+) + 2 H2O</text>
        <dbReference type="Rhea" id="RHEA:51644"/>
        <dbReference type="ChEBI" id="CHEBI:15377"/>
        <dbReference type="ChEBI" id="CHEBI:15378"/>
        <dbReference type="ChEBI" id="CHEBI:15379"/>
        <dbReference type="ChEBI" id="CHEBI:16113"/>
        <dbReference type="ChEBI" id="CHEBI:17759"/>
        <dbReference type="ChEBI" id="CHEBI:57540"/>
        <dbReference type="ChEBI" id="CHEBI:57945"/>
        <dbReference type="EC" id="1.14.19.21"/>
    </reaction>
    <physiologicalReaction direction="left-to-right" evidence="19">
        <dbReference type="Rhea" id="RHEA:51645"/>
    </physiologicalReaction>
</comment>
<evidence type="ECO:0000256" key="7">
    <source>
        <dbReference type="ARBA" id="ARBA00022963"/>
    </source>
</evidence>
<dbReference type="PANTHER" id="PTHR21266">
    <property type="entry name" value="IRON-SULFUR DOMAIN CONTAINING PROTEIN"/>
    <property type="match status" value="1"/>
</dbReference>
<comment type="similarity">
    <text evidence="15">Belongs to the cholesterol 7-desaturase family.</text>
</comment>
<evidence type="ECO:0000256" key="2">
    <source>
        <dbReference type="ARBA" id="ARBA00004370"/>
    </source>
</evidence>
<comment type="subcellular location">
    <subcellularLocation>
        <location evidence="2">Membrane</location>
    </subcellularLocation>
</comment>
<keyword evidence="11" id="KW-0411">Iron-sulfur</keyword>
<dbReference type="GO" id="GO:0046872">
    <property type="term" value="F:metal ion binding"/>
    <property type="evidence" value="ECO:0007669"/>
    <property type="project" value="UniProtKB-KW"/>
</dbReference>
<evidence type="ECO:0000256" key="9">
    <source>
        <dbReference type="ARBA" id="ARBA00023002"/>
    </source>
</evidence>
<proteinExistence type="inferred from homology"/>
<evidence type="ECO:0000256" key="10">
    <source>
        <dbReference type="ARBA" id="ARBA00023004"/>
    </source>
</evidence>
<dbReference type="GO" id="GO:0170056">
    <property type="term" value="F:cholesterol 7-desaturase [NAD(P)H] activity"/>
    <property type="evidence" value="ECO:0007669"/>
    <property type="project" value="UniProtKB-EC"/>
</dbReference>
<dbReference type="GO" id="GO:0016020">
    <property type="term" value="C:membrane"/>
    <property type="evidence" value="ECO:0007669"/>
    <property type="project" value="UniProtKB-SubCell"/>
</dbReference>
<evidence type="ECO:0000256" key="20">
    <source>
        <dbReference type="ARBA" id="ARBA00049548"/>
    </source>
</evidence>
<keyword evidence="23" id="KW-1185">Reference proteome</keyword>
<evidence type="ECO:0000313" key="23">
    <source>
        <dbReference type="Proteomes" id="UP000510682"/>
    </source>
</evidence>
<comment type="pathway">
    <text evidence="14">Steroid hormone biosynthesis; dafachronic acid biosynthesis.</text>
</comment>
<dbReference type="AlphaFoldDB" id="A0A7D6HTZ7"/>
<dbReference type="SUPFAM" id="SSF50022">
    <property type="entry name" value="ISP domain"/>
    <property type="match status" value="1"/>
</dbReference>
<dbReference type="InterPro" id="IPR050584">
    <property type="entry name" value="Cholesterol_7-desaturase"/>
</dbReference>
<evidence type="ECO:0000259" key="21">
    <source>
        <dbReference type="PROSITE" id="PS51296"/>
    </source>
</evidence>
<dbReference type="GO" id="GO:0051537">
    <property type="term" value="F:2 iron, 2 sulfur cluster binding"/>
    <property type="evidence" value="ECO:0007669"/>
    <property type="project" value="UniProtKB-KW"/>
</dbReference>
<evidence type="ECO:0000256" key="19">
    <source>
        <dbReference type="ARBA" id="ARBA00047853"/>
    </source>
</evidence>
<evidence type="ECO:0000256" key="5">
    <source>
        <dbReference type="ARBA" id="ARBA00022714"/>
    </source>
</evidence>
<keyword evidence="12" id="KW-0472">Membrane</keyword>
<dbReference type="PROSITE" id="PS51296">
    <property type="entry name" value="RIESKE"/>
    <property type="match status" value="1"/>
</dbReference>
<keyword evidence="8" id="KW-1133">Transmembrane helix</keyword>
<comment type="subunit">
    <text evidence="18">Homotrimer. The two-component system 3-ketosteroid-9-alpha-monooxygenase is composed of an oxygenase component KshA and a reductase component KshB.</text>
</comment>
<keyword evidence="9" id="KW-0560">Oxidoreductase</keyword>
<gene>
    <name evidence="22" type="ORF">H0P51_23630</name>
</gene>
<accession>A0A7D6HTZ7</accession>
<dbReference type="Proteomes" id="UP000510682">
    <property type="component" value="Chromosome"/>
</dbReference>
<reference evidence="23" key="1">
    <citation type="submission" date="2020-07" db="EMBL/GenBank/DDBJ databases">
        <title>Description of Mycobacterium gordonae subsp. intergordonae subsp.nov. and Mycobacterium gordonae subsp. gordonae subsp. nov.</title>
        <authorList>
            <person name="Yu X."/>
        </authorList>
    </citation>
    <scope>NUCLEOTIDE SEQUENCE [LARGE SCALE GENOMIC DNA]</scope>
    <source>
        <strain evidence="23">24</strain>
    </source>
</reference>
<keyword evidence="6" id="KW-0479">Metal-binding</keyword>
<evidence type="ECO:0000313" key="22">
    <source>
        <dbReference type="EMBL" id="QLL06673.1"/>
    </source>
</evidence>
<evidence type="ECO:0000256" key="11">
    <source>
        <dbReference type="ARBA" id="ARBA00023014"/>
    </source>
</evidence>
<keyword evidence="7" id="KW-0442">Lipid degradation</keyword>
<evidence type="ECO:0000256" key="14">
    <source>
        <dbReference type="ARBA" id="ARBA00025712"/>
    </source>
</evidence>
<dbReference type="EC" id="1.14.19.21" evidence="16"/>
<dbReference type="GO" id="GO:0008203">
    <property type="term" value="P:cholesterol metabolic process"/>
    <property type="evidence" value="ECO:0007669"/>
    <property type="project" value="InterPro"/>
</dbReference>
<dbReference type="Pfam" id="PF19298">
    <property type="entry name" value="KshA_C"/>
    <property type="match status" value="1"/>
</dbReference>
<dbReference type="GO" id="GO:0016042">
    <property type="term" value="P:lipid catabolic process"/>
    <property type="evidence" value="ECO:0007669"/>
    <property type="project" value="UniProtKB-KW"/>
</dbReference>
<dbReference type="EMBL" id="CP059165">
    <property type="protein sequence ID" value="QLL06673.1"/>
    <property type="molecule type" value="Genomic_DNA"/>
</dbReference>
<evidence type="ECO:0000256" key="16">
    <source>
        <dbReference type="ARBA" id="ARBA00026095"/>
    </source>
</evidence>
<evidence type="ECO:0000256" key="12">
    <source>
        <dbReference type="ARBA" id="ARBA00023136"/>
    </source>
</evidence>
<evidence type="ECO:0000256" key="17">
    <source>
        <dbReference type="ARBA" id="ARBA00030944"/>
    </source>
</evidence>
<protein>
    <recommendedName>
        <fullName evidence="16">cholesterol 7-desaturase</fullName>
        <ecNumber evidence="16">1.14.19.21</ecNumber>
    </recommendedName>
    <alternativeName>
        <fullName evidence="17">Rieske-type oxygenase</fullName>
    </alternativeName>
</protein>
<evidence type="ECO:0000256" key="3">
    <source>
        <dbReference type="ARBA" id="ARBA00004972"/>
    </source>
</evidence>
<evidence type="ECO:0000256" key="15">
    <source>
        <dbReference type="ARBA" id="ARBA00025729"/>
    </source>
</evidence>
<dbReference type="Pfam" id="PF00355">
    <property type="entry name" value="Rieske"/>
    <property type="match status" value="1"/>
</dbReference>
<evidence type="ECO:0000256" key="6">
    <source>
        <dbReference type="ARBA" id="ARBA00022723"/>
    </source>
</evidence>
<dbReference type="PANTHER" id="PTHR21266:SF32">
    <property type="entry name" value="CHOLESTEROL 7-DESATURASE NVD"/>
    <property type="match status" value="1"/>
</dbReference>
<reference evidence="22 23" key="2">
    <citation type="submission" date="2020-07" db="EMBL/GenBank/DDBJ databases">
        <authorList>
            <person name="Yu X."/>
        </authorList>
    </citation>
    <scope>NUCLEOTIDE SEQUENCE [LARGE SCALE GENOMIC DNA]</scope>
    <source>
        <strain evidence="23">24</strain>
    </source>
</reference>
<evidence type="ECO:0000256" key="8">
    <source>
        <dbReference type="ARBA" id="ARBA00022989"/>
    </source>
</evidence>
<evidence type="ECO:0000256" key="18">
    <source>
        <dbReference type="ARBA" id="ARBA00046982"/>
    </source>
</evidence>
<keyword evidence="13" id="KW-0753">Steroid metabolism</keyword>
<keyword evidence="4" id="KW-0812">Transmembrane</keyword>
<dbReference type="InterPro" id="IPR036922">
    <property type="entry name" value="Rieske_2Fe-2S_sf"/>
</dbReference>
<comment type="pathway">
    <text evidence="3">Hormone biosynthesis.</text>
</comment>
<dbReference type="SUPFAM" id="SSF55961">
    <property type="entry name" value="Bet v1-like"/>
    <property type="match status" value="1"/>
</dbReference>
<name>A0A7D6HTZ7_9MYCO</name>
<dbReference type="RefSeq" id="WP_180915251.1">
    <property type="nucleotide sequence ID" value="NZ_CP059165.1"/>
</dbReference>
<sequence>MPVLERRFPFAEYPKGWFQVAYSRDVDEGDVIGLHYFGRQLICYRGNSGTPYVLDAYCPHLGADIGVGGSVRDDCVVCPFHGWSFTGDGTNVDIPYTKRPNPTAKLRSWPTVERAGIIFVWHSAHGGAPDWELPKIPESDDAAFAFYAPEHARWTFRSHPQEVFENTVDIAHFATVHGVSAFGALDVEQNGHLFRAVAEVNFVTPRGPVSGAVDSELFGLGVDVVRHRGLGRSCTILTVTPIDGERVDARYTFFVALDPQTGEMTRMGMGFARDFCKQIEQDIPIWENKIYRGRPKLAPGESAITEFRSWAQNSYDAETTQSAPPR</sequence>
<feature type="domain" description="Rieske" evidence="21">
    <location>
        <begin position="17"/>
        <end position="120"/>
    </location>
</feature>
<evidence type="ECO:0000256" key="4">
    <source>
        <dbReference type="ARBA" id="ARBA00022692"/>
    </source>
</evidence>
<keyword evidence="13" id="KW-0443">Lipid metabolism</keyword>